<dbReference type="InterPro" id="IPR035474">
    <property type="entry name" value="SIS_Kpsf"/>
</dbReference>
<dbReference type="InterPro" id="IPR004800">
    <property type="entry name" value="KdsD/KpsF-type"/>
</dbReference>
<comment type="caution">
    <text evidence="10">The sequence shown here is derived from an EMBL/GenBank/DDBJ whole genome shotgun (WGS) entry which is preliminary data.</text>
</comment>
<keyword evidence="3 7" id="KW-0129">CBS domain</keyword>
<feature type="site" description="Catalytically relevant" evidence="6">
    <location>
        <position position="104"/>
    </location>
</feature>
<evidence type="ECO:0000256" key="2">
    <source>
        <dbReference type="ARBA" id="ARBA00022737"/>
    </source>
</evidence>
<organism evidence="10 11">
    <name type="scientific">Eiseniibacteriota bacterium</name>
    <dbReference type="NCBI Taxonomy" id="2212470"/>
    <lineage>
        <taxon>Bacteria</taxon>
        <taxon>Candidatus Eiseniibacteriota</taxon>
    </lineage>
</organism>
<feature type="binding site" evidence="5">
    <location>
        <position position="75"/>
    </location>
    <ligand>
        <name>Zn(2+)</name>
        <dbReference type="ChEBI" id="CHEBI:29105"/>
    </ligand>
</feature>
<evidence type="ECO:0000256" key="7">
    <source>
        <dbReference type="PROSITE-ProRule" id="PRU00703"/>
    </source>
</evidence>
<evidence type="ECO:0000256" key="6">
    <source>
        <dbReference type="PIRSR" id="PIRSR004692-3"/>
    </source>
</evidence>
<feature type="domain" description="CBS" evidence="8">
    <location>
        <begin position="203"/>
        <end position="261"/>
    </location>
</feature>
<feature type="site" description="Catalytically relevant" evidence="6">
    <location>
        <position position="52"/>
    </location>
</feature>
<dbReference type="AlphaFoldDB" id="A0A933W1H1"/>
<keyword evidence="2" id="KW-0677">Repeat</keyword>
<dbReference type="GO" id="GO:0019146">
    <property type="term" value="F:arabinose-5-phosphate isomerase activity"/>
    <property type="evidence" value="ECO:0007669"/>
    <property type="project" value="UniProtKB-ARBA"/>
</dbReference>
<dbReference type="PANTHER" id="PTHR42745:SF1">
    <property type="entry name" value="ARABINOSE 5-PHOSPHATE ISOMERASE KDSD"/>
    <property type="match status" value="1"/>
</dbReference>
<protein>
    <submittedName>
        <fullName evidence="10">KpsF/GutQ family sugar-phosphate isomerase</fullName>
    </submittedName>
</protein>
<sequence length="323" mass="33749">MVKRPIDLARAVVRTEAAAVAALEARIGPEFERAVELLAACRGKVIVSGVGKSGLIGQKLAATLTSTGTPAVFLHPSDAMHGDAGLFAKGEVALFISKSGATEELLALMPYLERLGLPLVAIVTQPGSPLAARANAALVLGPVTEACPLDLTPTTSITLTQVMGDCLAVALMEQRGFAAEDFRFLHPGGVIGHAAARRVGELMHAGAALPRVPESASLREVMLEIMNKRLGITTVVDASGVLAGVVTDGDFKRMLMKHSDPWGLKAADLSSPHPSTIAADALVASAVRVMEERPEGPITALVVVDDARRPLGVLHLHDCLRAR</sequence>
<feature type="site" description="Catalytically relevant" evidence="6">
    <location>
        <position position="186"/>
    </location>
</feature>
<accession>A0A933W1H1</accession>
<feature type="domain" description="SIS" evidence="9">
    <location>
        <begin position="34"/>
        <end position="177"/>
    </location>
</feature>
<keyword evidence="5" id="KW-0862">Zinc</keyword>
<dbReference type="InterPro" id="IPR001347">
    <property type="entry name" value="SIS_dom"/>
</dbReference>
<evidence type="ECO:0000256" key="5">
    <source>
        <dbReference type="PIRSR" id="PIRSR004692-2"/>
    </source>
</evidence>
<dbReference type="EMBL" id="JACRIW010000041">
    <property type="protein sequence ID" value="MBI5169045.1"/>
    <property type="molecule type" value="Genomic_DNA"/>
</dbReference>
<dbReference type="InterPro" id="IPR050986">
    <property type="entry name" value="GutQ/KpsF_isomerases"/>
</dbReference>
<dbReference type="GO" id="GO:0097367">
    <property type="term" value="F:carbohydrate derivative binding"/>
    <property type="evidence" value="ECO:0007669"/>
    <property type="project" value="InterPro"/>
</dbReference>
<feature type="site" description="Catalytically relevant" evidence="6">
    <location>
        <position position="145"/>
    </location>
</feature>
<dbReference type="GO" id="GO:0005975">
    <property type="term" value="P:carbohydrate metabolic process"/>
    <property type="evidence" value="ECO:0007669"/>
    <property type="project" value="InterPro"/>
</dbReference>
<evidence type="ECO:0000313" key="11">
    <source>
        <dbReference type="Proteomes" id="UP000696931"/>
    </source>
</evidence>
<dbReference type="SUPFAM" id="SSF53697">
    <property type="entry name" value="SIS domain"/>
    <property type="match status" value="1"/>
</dbReference>
<comment type="similarity">
    <text evidence="1 4">Belongs to the SIS family. GutQ/KpsF subfamily.</text>
</comment>
<dbReference type="CDD" id="cd05014">
    <property type="entry name" value="SIS_Kpsf"/>
    <property type="match status" value="1"/>
</dbReference>
<feature type="domain" description="CBS" evidence="8">
    <location>
        <begin position="270"/>
        <end position="323"/>
    </location>
</feature>
<dbReference type="Gene3D" id="3.40.50.10490">
    <property type="entry name" value="Glucose-6-phosphate isomerase like protein, domain 1"/>
    <property type="match status" value="1"/>
</dbReference>
<dbReference type="InterPro" id="IPR046348">
    <property type="entry name" value="SIS_dom_sf"/>
</dbReference>
<dbReference type="NCBIfam" id="TIGR00393">
    <property type="entry name" value="kpsF"/>
    <property type="match status" value="1"/>
</dbReference>
<evidence type="ECO:0000256" key="4">
    <source>
        <dbReference type="PIRNR" id="PIRNR004692"/>
    </source>
</evidence>
<dbReference type="InterPro" id="IPR000644">
    <property type="entry name" value="CBS_dom"/>
</dbReference>
<evidence type="ECO:0000256" key="3">
    <source>
        <dbReference type="ARBA" id="ARBA00023122"/>
    </source>
</evidence>
<dbReference type="Proteomes" id="UP000696931">
    <property type="component" value="Unassembled WGS sequence"/>
</dbReference>
<proteinExistence type="inferred from homology"/>
<dbReference type="GO" id="GO:1901135">
    <property type="term" value="P:carbohydrate derivative metabolic process"/>
    <property type="evidence" value="ECO:0007669"/>
    <property type="project" value="InterPro"/>
</dbReference>
<evidence type="ECO:0000256" key="1">
    <source>
        <dbReference type="ARBA" id="ARBA00008165"/>
    </source>
</evidence>
<name>A0A933W1H1_UNCEI</name>
<gene>
    <name evidence="10" type="ORF">HZA61_06130</name>
</gene>
<dbReference type="FunFam" id="3.40.50.10490:FF:000011">
    <property type="entry name" value="Arabinose 5-phosphate isomerase"/>
    <property type="match status" value="1"/>
</dbReference>
<dbReference type="InterPro" id="IPR046342">
    <property type="entry name" value="CBS_dom_sf"/>
</dbReference>
<dbReference type="CDD" id="cd04604">
    <property type="entry name" value="CBS_pair_SIS_assoc"/>
    <property type="match status" value="1"/>
</dbReference>
<evidence type="ECO:0000313" key="10">
    <source>
        <dbReference type="EMBL" id="MBI5169045.1"/>
    </source>
</evidence>
<keyword evidence="10" id="KW-0413">Isomerase</keyword>
<dbReference type="Gene3D" id="3.10.580.10">
    <property type="entry name" value="CBS-domain"/>
    <property type="match status" value="1"/>
</dbReference>
<dbReference type="GO" id="GO:0046872">
    <property type="term" value="F:metal ion binding"/>
    <property type="evidence" value="ECO:0007669"/>
    <property type="project" value="UniProtKB-KW"/>
</dbReference>
<dbReference type="PANTHER" id="PTHR42745">
    <property type="match status" value="1"/>
</dbReference>
<dbReference type="PIRSF" id="PIRSF004692">
    <property type="entry name" value="KdsD_KpsF"/>
    <property type="match status" value="1"/>
</dbReference>
<reference evidence="10" key="1">
    <citation type="submission" date="2020-07" db="EMBL/GenBank/DDBJ databases">
        <title>Huge and variable diversity of episymbiotic CPR bacteria and DPANN archaea in groundwater ecosystems.</title>
        <authorList>
            <person name="He C.Y."/>
            <person name="Keren R."/>
            <person name="Whittaker M."/>
            <person name="Farag I.F."/>
            <person name="Doudna J."/>
            <person name="Cate J.H.D."/>
            <person name="Banfield J.F."/>
        </authorList>
    </citation>
    <scope>NUCLEOTIDE SEQUENCE</scope>
    <source>
        <strain evidence="10">NC_groundwater_1813_Pr3_B-0.1um_71_17</strain>
    </source>
</reference>
<dbReference type="Pfam" id="PF00571">
    <property type="entry name" value="CBS"/>
    <property type="match status" value="2"/>
</dbReference>
<dbReference type="PROSITE" id="PS51371">
    <property type="entry name" value="CBS"/>
    <property type="match status" value="2"/>
</dbReference>
<evidence type="ECO:0000259" key="9">
    <source>
        <dbReference type="PROSITE" id="PS51464"/>
    </source>
</evidence>
<dbReference type="PROSITE" id="PS51464">
    <property type="entry name" value="SIS"/>
    <property type="match status" value="1"/>
</dbReference>
<dbReference type="Pfam" id="PF01380">
    <property type="entry name" value="SIS"/>
    <property type="match status" value="1"/>
</dbReference>
<keyword evidence="5" id="KW-0479">Metal-binding</keyword>
<evidence type="ECO:0000259" key="8">
    <source>
        <dbReference type="PROSITE" id="PS51371"/>
    </source>
</evidence>